<feature type="compositionally biased region" description="Polar residues" evidence="1">
    <location>
        <begin position="35"/>
        <end position="50"/>
    </location>
</feature>
<dbReference type="EMBL" id="JANPWB010000011">
    <property type="protein sequence ID" value="KAJ1123401.1"/>
    <property type="molecule type" value="Genomic_DNA"/>
</dbReference>
<dbReference type="Proteomes" id="UP001066276">
    <property type="component" value="Chromosome 7"/>
</dbReference>
<feature type="region of interest" description="Disordered" evidence="1">
    <location>
        <begin position="1"/>
        <end position="56"/>
    </location>
</feature>
<organism evidence="2 3">
    <name type="scientific">Pleurodeles waltl</name>
    <name type="common">Iberian ribbed newt</name>
    <dbReference type="NCBI Taxonomy" id="8319"/>
    <lineage>
        <taxon>Eukaryota</taxon>
        <taxon>Metazoa</taxon>
        <taxon>Chordata</taxon>
        <taxon>Craniata</taxon>
        <taxon>Vertebrata</taxon>
        <taxon>Euteleostomi</taxon>
        <taxon>Amphibia</taxon>
        <taxon>Batrachia</taxon>
        <taxon>Caudata</taxon>
        <taxon>Salamandroidea</taxon>
        <taxon>Salamandridae</taxon>
        <taxon>Pleurodelinae</taxon>
        <taxon>Pleurodeles</taxon>
    </lineage>
</organism>
<reference evidence="2" key="1">
    <citation type="journal article" date="2022" name="bioRxiv">
        <title>Sequencing and chromosome-scale assembly of the giantPleurodeles waltlgenome.</title>
        <authorList>
            <person name="Brown T."/>
            <person name="Elewa A."/>
            <person name="Iarovenko S."/>
            <person name="Subramanian E."/>
            <person name="Araus A.J."/>
            <person name="Petzold A."/>
            <person name="Susuki M."/>
            <person name="Suzuki K.-i.T."/>
            <person name="Hayashi T."/>
            <person name="Toyoda A."/>
            <person name="Oliveira C."/>
            <person name="Osipova E."/>
            <person name="Leigh N.D."/>
            <person name="Simon A."/>
            <person name="Yun M.H."/>
        </authorList>
    </citation>
    <scope>NUCLEOTIDE SEQUENCE</scope>
    <source>
        <strain evidence="2">20211129_DDA</strain>
        <tissue evidence="2">Liver</tissue>
    </source>
</reference>
<sequence>MTTHIQRWYATTPRLSVQPEAHSTESGMAEEDHNTGVTVGTSITSNQSKGTGLAAADHSGLGYAADHNLQTDMASRNHSNGTGMIAKSSVIAREHNTGADNTAEDHNIGANNTAEDHNTGAKLELATQQKITTLELTTQQKITTLEQHWSGQHSRRSQHWS</sequence>
<keyword evidence="3" id="KW-1185">Reference proteome</keyword>
<evidence type="ECO:0000256" key="1">
    <source>
        <dbReference type="SAM" id="MobiDB-lite"/>
    </source>
</evidence>
<accession>A0AAV7P760</accession>
<comment type="caution">
    <text evidence="2">The sequence shown here is derived from an EMBL/GenBank/DDBJ whole genome shotgun (WGS) entry which is preliminary data.</text>
</comment>
<proteinExistence type="predicted"/>
<evidence type="ECO:0000313" key="3">
    <source>
        <dbReference type="Proteomes" id="UP001066276"/>
    </source>
</evidence>
<protein>
    <submittedName>
        <fullName evidence="2">Uncharacterized protein</fullName>
    </submittedName>
</protein>
<gene>
    <name evidence="2" type="ORF">NDU88_001871</name>
</gene>
<feature type="compositionally biased region" description="Basic and acidic residues" evidence="1">
    <location>
        <begin position="92"/>
        <end position="107"/>
    </location>
</feature>
<evidence type="ECO:0000313" key="2">
    <source>
        <dbReference type="EMBL" id="KAJ1123401.1"/>
    </source>
</evidence>
<feature type="region of interest" description="Disordered" evidence="1">
    <location>
        <begin position="92"/>
        <end position="117"/>
    </location>
</feature>
<dbReference type="AlphaFoldDB" id="A0AAV7P760"/>
<name>A0AAV7P760_PLEWA</name>